<dbReference type="Pfam" id="PF00005">
    <property type="entry name" value="ABC_tran"/>
    <property type="match status" value="1"/>
</dbReference>
<dbReference type="PROSITE" id="PS50929">
    <property type="entry name" value="ABC_TM1F"/>
    <property type="match status" value="1"/>
</dbReference>
<dbReference type="InterPro" id="IPR039421">
    <property type="entry name" value="Type_1_exporter"/>
</dbReference>
<feature type="transmembrane region" description="Helical" evidence="9">
    <location>
        <begin position="71"/>
        <end position="96"/>
    </location>
</feature>
<dbReference type="GO" id="GO:0005743">
    <property type="term" value="C:mitochondrial inner membrane"/>
    <property type="evidence" value="ECO:0007669"/>
    <property type="project" value="TreeGrafter"/>
</dbReference>
<dbReference type="GO" id="GO:0006879">
    <property type="term" value="P:intracellular iron ion homeostasis"/>
    <property type="evidence" value="ECO:0007669"/>
    <property type="project" value="TreeGrafter"/>
</dbReference>
<keyword evidence="4" id="KW-0547">Nucleotide-binding</keyword>
<name>A0A7S0S6Q4_9CHLO</name>
<dbReference type="SUPFAM" id="SSF52540">
    <property type="entry name" value="P-loop containing nucleoside triphosphate hydrolases"/>
    <property type="match status" value="1"/>
</dbReference>
<dbReference type="SUPFAM" id="SSF90123">
    <property type="entry name" value="ABC transporter transmembrane region"/>
    <property type="match status" value="1"/>
</dbReference>
<sequence>MLVGYGMARTGATLCNELRNATFAKVAQGAIRGVALRVFEHLHRLDLSFHLSRQTGAVTRTIERGTRGIQFILNSMVFNVVPTALEIGLVAYILGTRLGPEFAALTVGTIGAYGAFTLAVTQWRTQFRREMNRLENQAGNRSVDSLLNYETVKYFNNEAHESRRFDECLQGYEAAALKTQSSLSALNFGQNAIFSASISSAMLLCAAGVARGELTVGDLVMVNGLLFQLSVPLNFLGTVYRETRQSLIDMAAMFDLLEQRPGIVDVPGAPPLSVPPEGLDIEFRDVVFGYAGGKSAGRANVLRGLNFKVPAGGSLALVGASGSGKSTVLRLLYRLYDTQGGAVLVGGQDTRAVQCTSLRRNIGVVPQDTVLFNDTVYYNIAYGRENHTATEAEVHEAARRAAIHDPVMAMTDGYNTKVGERGLKLSGGEKQRVALARAFLKGSTVVLMDEATSALDTKTEAGIMDTLGYLMSGRTTILIAHRLSTAMTCDQIAVLEGGQIVEQGSHQQLLAAEGRYAGMWAAQAHGGGNGTGTPGARDSDAMTGIESQNGSVERGENIGAVGGEHIGPVVDTLKV</sequence>
<protein>
    <recommendedName>
        <fullName evidence="13">ATP-binding cassette transporter</fullName>
    </recommendedName>
</protein>
<evidence type="ECO:0000256" key="6">
    <source>
        <dbReference type="ARBA" id="ARBA00022989"/>
    </source>
</evidence>
<dbReference type="EMBL" id="HBFC01001740">
    <property type="protein sequence ID" value="CAD8698219.1"/>
    <property type="molecule type" value="Transcribed_RNA"/>
</dbReference>
<reference evidence="12" key="1">
    <citation type="submission" date="2021-01" db="EMBL/GenBank/DDBJ databases">
        <authorList>
            <person name="Corre E."/>
            <person name="Pelletier E."/>
            <person name="Niang G."/>
            <person name="Scheremetjew M."/>
            <person name="Finn R."/>
            <person name="Kale V."/>
            <person name="Holt S."/>
            <person name="Cochrane G."/>
            <person name="Meng A."/>
            <person name="Brown T."/>
            <person name="Cohen L."/>
        </authorList>
    </citation>
    <scope>NUCLEOTIDE SEQUENCE</scope>
    <source>
        <strain evidence="12">SL-175</strain>
    </source>
</reference>
<keyword evidence="5" id="KW-0067">ATP-binding</keyword>
<dbReference type="CDD" id="cd18582">
    <property type="entry name" value="ABC_6TM_ATM1_ABCB7"/>
    <property type="match status" value="1"/>
</dbReference>
<dbReference type="PANTHER" id="PTHR24221">
    <property type="entry name" value="ATP-BINDING CASSETTE SUB-FAMILY B"/>
    <property type="match status" value="1"/>
</dbReference>
<dbReference type="InterPro" id="IPR003593">
    <property type="entry name" value="AAA+_ATPase"/>
</dbReference>
<dbReference type="SMART" id="SM00382">
    <property type="entry name" value="AAA"/>
    <property type="match status" value="1"/>
</dbReference>
<dbReference type="PANTHER" id="PTHR24221:SF402">
    <property type="entry name" value="IRON-SULFUR CLUSTERS TRANSPORTER ABCB7, MITOCHONDRIAL"/>
    <property type="match status" value="1"/>
</dbReference>
<dbReference type="Gene3D" id="3.40.50.300">
    <property type="entry name" value="P-loop containing nucleotide triphosphate hydrolases"/>
    <property type="match status" value="1"/>
</dbReference>
<keyword evidence="7 9" id="KW-0472">Membrane</keyword>
<dbReference type="GO" id="GO:0140359">
    <property type="term" value="F:ABC-type transporter activity"/>
    <property type="evidence" value="ECO:0007669"/>
    <property type="project" value="InterPro"/>
</dbReference>
<dbReference type="GO" id="GO:0005524">
    <property type="term" value="F:ATP binding"/>
    <property type="evidence" value="ECO:0007669"/>
    <property type="project" value="UniProtKB-KW"/>
</dbReference>
<feature type="domain" description="ABC transporter" evidence="10">
    <location>
        <begin position="281"/>
        <end position="522"/>
    </location>
</feature>
<dbReference type="InterPro" id="IPR011527">
    <property type="entry name" value="ABC1_TM_dom"/>
</dbReference>
<dbReference type="AlphaFoldDB" id="A0A7S0S6Q4"/>
<comment type="similarity">
    <text evidence="8">Belongs to the ABC transporter superfamily. ABCB family. Heavy Metal importer (TC 3.A.1.210) subfamily.</text>
</comment>
<evidence type="ECO:0000256" key="7">
    <source>
        <dbReference type="ARBA" id="ARBA00023136"/>
    </source>
</evidence>
<dbReference type="Gene3D" id="1.20.1560.10">
    <property type="entry name" value="ABC transporter type 1, transmembrane domain"/>
    <property type="match status" value="1"/>
</dbReference>
<dbReference type="Pfam" id="PF00664">
    <property type="entry name" value="ABC_membrane"/>
    <property type="match status" value="1"/>
</dbReference>
<dbReference type="InterPro" id="IPR017871">
    <property type="entry name" value="ABC_transporter-like_CS"/>
</dbReference>
<evidence type="ECO:0000259" key="10">
    <source>
        <dbReference type="PROSITE" id="PS50893"/>
    </source>
</evidence>
<dbReference type="PROSITE" id="PS50893">
    <property type="entry name" value="ABC_TRANSPORTER_2"/>
    <property type="match status" value="1"/>
</dbReference>
<accession>A0A7S0S6Q4</accession>
<feature type="transmembrane region" description="Helical" evidence="9">
    <location>
        <begin position="102"/>
        <end position="123"/>
    </location>
</feature>
<gene>
    <name evidence="12" type="ORF">MANT1106_LOCUS900</name>
</gene>
<dbReference type="FunFam" id="3.40.50.300:FF:000287">
    <property type="entry name" value="Multidrug ABC transporter ATP-binding protein"/>
    <property type="match status" value="1"/>
</dbReference>
<dbReference type="InterPro" id="IPR027417">
    <property type="entry name" value="P-loop_NTPase"/>
</dbReference>
<evidence type="ECO:0000256" key="3">
    <source>
        <dbReference type="ARBA" id="ARBA00022692"/>
    </source>
</evidence>
<evidence type="ECO:0000256" key="5">
    <source>
        <dbReference type="ARBA" id="ARBA00022840"/>
    </source>
</evidence>
<feature type="transmembrane region" description="Helical" evidence="9">
    <location>
        <begin position="192"/>
        <end position="210"/>
    </location>
</feature>
<evidence type="ECO:0000256" key="8">
    <source>
        <dbReference type="ARBA" id="ARBA00024363"/>
    </source>
</evidence>
<keyword evidence="6 9" id="KW-1133">Transmembrane helix</keyword>
<keyword evidence="2" id="KW-0813">Transport</keyword>
<evidence type="ECO:0000313" key="12">
    <source>
        <dbReference type="EMBL" id="CAD8698219.1"/>
    </source>
</evidence>
<dbReference type="InterPro" id="IPR003439">
    <property type="entry name" value="ABC_transporter-like_ATP-bd"/>
</dbReference>
<dbReference type="PROSITE" id="PS00211">
    <property type="entry name" value="ABC_TRANSPORTER_1"/>
    <property type="match status" value="1"/>
</dbReference>
<organism evidence="12">
    <name type="scientific">Mantoniella antarctica</name>
    <dbReference type="NCBI Taxonomy" id="81844"/>
    <lineage>
        <taxon>Eukaryota</taxon>
        <taxon>Viridiplantae</taxon>
        <taxon>Chlorophyta</taxon>
        <taxon>Mamiellophyceae</taxon>
        <taxon>Mamiellales</taxon>
        <taxon>Mamiellaceae</taxon>
        <taxon>Mantoniella</taxon>
    </lineage>
</organism>
<evidence type="ECO:0000256" key="9">
    <source>
        <dbReference type="SAM" id="Phobius"/>
    </source>
</evidence>
<dbReference type="InterPro" id="IPR036640">
    <property type="entry name" value="ABC1_TM_sf"/>
</dbReference>
<evidence type="ECO:0008006" key="13">
    <source>
        <dbReference type="Google" id="ProtNLM"/>
    </source>
</evidence>
<evidence type="ECO:0000256" key="1">
    <source>
        <dbReference type="ARBA" id="ARBA00004225"/>
    </source>
</evidence>
<feature type="domain" description="ABC transmembrane type-1" evidence="11">
    <location>
        <begin position="1"/>
        <end position="245"/>
    </location>
</feature>
<keyword evidence="3 9" id="KW-0812">Transmembrane</keyword>
<comment type="subcellular location">
    <subcellularLocation>
        <location evidence="1">Mitochondrion membrane</location>
        <topology evidence="1">Multi-pass membrane protein</topology>
    </subcellularLocation>
</comment>
<evidence type="ECO:0000256" key="2">
    <source>
        <dbReference type="ARBA" id="ARBA00022448"/>
    </source>
</evidence>
<proteinExistence type="inferred from homology"/>
<dbReference type="GO" id="GO:0016887">
    <property type="term" value="F:ATP hydrolysis activity"/>
    <property type="evidence" value="ECO:0007669"/>
    <property type="project" value="InterPro"/>
</dbReference>
<evidence type="ECO:0000256" key="4">
    <source>
        <dbReference type="ARBA" id="ARBA00022741"/>
    </source>
</evidence>
<evidence type="ECO:0000259" key="11">
    <source>
        <dbReference type="PROSITE" id="PS50929"/>
    </source>
</evidence>